<feature type="chain" id="PRO_5019333920" evidence="1">
    <location>
        <begin position="25"/>
        <end position="148"/>
    </location>
</feature>
<dbReference type="Gene3D" id="2.170.140.10">
    <property type="entry name" value="Chitin binding domain"/>
    <property type="match status" value="1"/>
</dbReference>
<dbReference type="GO" id="GO:0005576">
    <property type="term" value="C:extracellular region"/>
    <property type="evidence" value="ECO:0007669"/>
    <property type="project" value="InterPro"/>
</dbReference>
<accession>A0A443SEZ9</accession>
<dbReference type="InterPro" id="IPR052976">
    <property type="entry name" value="Scoloptoxin-like"/>
</dbReference>
<dbReference type="EMBL" id="NCKV01003064">
    <property type="protein sequence ID" value="RWS26096.1"/>
    <property type="molecule type" value="Genomic_DNA"/>
</dbReference>
<dbReference type="VEuPathDB" id="VectorBase:LDEU005944"/>
<dbReference type="SUPFAM" id="SSF57625">
    <property type="entry name" value="Invertebrate chitin-binding proteins"/>
    <property type="match status" value="1"/>
</dbReference>
<dbReference type="InterPro" id="IPR036508">
    <property type="entry name" value="Chitin-bd_dom_sf"/>
</dbReference>
<dbReference type="OrthoDB" id="6364363at2759"/>
<feature type="domain" description="Chitin-binding type-2" evidence="2">
    <location>
        <begin position="47"/>
        <end position="105"/>
    </location>
</feature>
<dbReference type="Pfam" id="PF01607">
    <property type="entry name" value="CBM_14"/>
    <property type="match status" value="1"/>
</dbReference>
<name>A0A443SEZ9_9ACAR</name>
<dbReference type="PANTHER" id="PTHR22933">
    <property type="entry name" value="FI18007P1-RELATED"/>
    <property type="match status" value="1"/>
</dbReference>
<dbReference type="AlphaFoldDB" id="A0A443SEZ9"/>
<keyword evidence="1" id="KW-0732">Signal</keyword>
<dbReference type="Proteomes" id="UP000288716">
    <property type="component" value="Unassembled WGS sequence"/>
</dbReference>
<gene>
    <name evidence="3" type="ORF">B4U80_04368</name>
</gene>
<protein>
    <submittedName>
        <fullName evidence="3">Putative mucin-2-like protein</fullName>
    </submittedName>
</protein>
<dbReference type="PROSITE" id="PS50940">
    <property type="entry name" value="CHIT_BIND_II"/>
    <property type="match status" value="1"/>
</dbReference>
<evidence type="ECO:0000313" key="3">
    <source>
        <dbReference type="EMBL" id="RWS26096.1"/>
    </source>
</evidence>
<evidence type="ECO:0000256" key="1">
    <source>
        <dbReference type="SAM" id="SignalP"/>
    </source>
</evidence>
<keyword evidence="4" id="KW-1185">Reference proteome</keyword>
<dbReference type="STRING" id="299467.A0A443SEZ9"/>
<proteinExistence type="predicted"/>
<feature type="signal peptide" evidence="1">
    <location>
        <begin position="1"/>
        <end position="24"/>
    </location>
</feature>
<organism evidence="3 4">
    <name type="scientific">Leptotrombidium deliense</name>
    <dbReference type="NCBI Taxonomy" id="299467"/>
    <lineage>
        <taxon>Eukaryota</taxon>
        <taxon>Metazoa</taxon>
        <taxon>Ecdysozoa</taxon>
        <taxon>Arthropoda</taxon>
        <taxon>Chelicerata</taxon>
        <taxon>Arachnida</taxon>
        <taxon>Acari</taxon>
        <taxon>Acariformes</taxon>
        <taxon>Trombidiformes</taxon>
        <taxon>Prostigmata</taxon>
        <taxon>Anystina</taxon>
        <taxon>Parasitengona</taxon>
        <taxon>Trombiculoidea</taxon>
        <taxon>Trombiculidae</taxon>
        <taxon>Leptotrombidium</taxon>
    </lineage>
</organism>
<dbReference type="GO" id="GO:0008061">
    <property type="term" value="F:chitin binding"/>
    <property type="evidence" value="ECO:0007669"/>
    <property type="project" value="InterPro"/>
</dbReference>
<dbReference type="PANTHER" id="PTHR22933:SF31">
    <property type="entry name" value="FI18007P1"/>
    <property type="match status" value="1"/>
</dbReference>
<comment type="caution">
    <text evidence="3">The sequence shown here is derived from an EMBL/GenBank/DDBJ whole genome shotgun (WGS) entry which is preliminary data.</text>
</comment>
<sequence length="148" mass="17029">MRILAIQLCIHFLIFIVILQGNEAQHYLGIRGQNFEGKPMLRSHKSLSACGTEQFVGFYADTENGCQTYRMCYGGRQNTFLCPPGTLFSQILMTCDFWHKVNCNNGQRRKFTEITPPSTSSTPVYYNNEEPEWTETAVEKMKKENTLQ</sequence>
<evidence type="ECO:0000313" key="4">
    <source>
        <dbReference type="Proteomes" id="UP000288716"/>
    </source>
</evidence>
<dbReference type="InterPro" id="IPR002557">
    <property type="entry name" value="Chitin-bd_dom"/>
</dbReference>
<reference evidence="3 4" key="1">
    <citation type="journal article" date="2018" name="Gigascience">
        <title>Genomes of trombidid mites reveal novel predicted allergens and laterally-transferred genes associated with secondary metabolism.</title>
        <authorList>
            <person name="Dong X."/>
            <person name="Chaisiri K."/>
            <person name="Xia D."/>
            <person name="Armstrong S.D."/>
            <person name="Fang Y."/>
            <person name="Donnelly M.J."/>
            <person name="Kadowaki T."/>
            <person name="McGarry J.W."/>
            <person name="Darby A.C."/>
            <person name="Makepeace B.L."/>
        </authorList>
    </citation>
    <scope>NUCLEOTIDE SEQUENCE [LARGE SCALE GENOMIC DNA]</scope>
    <source>
        <strain evidence="3">UoL-UT</strain>
    </source>
</reference>
<dbReference type="SMART" id="SM00494">
    <property type="entry name" value="ChtBD2"/>
    <property type="match status" value="1"/>
</dbReference>
<evidence type="ECO:0000259" key="2">
    <source>
        <dbReference type="PROSITE" id="PS50940"/>
    </source>
</evidence>